<protein>
    <recommendedName>
        <fullName evidence="4">EGF-like domain-containing protein</fullName>
    </recommendedName>
</protein>
<comment type="caution">
    <text evidence="1">Lacks conserved residue(s) required for the propagation of feature annotation.</text>
</comment>
<keyword evidence="1" id="KW-0245">EGF-like domain</keyword>
<keyword evidence="1" id="KW-1015">Disulfide bond</keyword>
<evidence type="ECO:0000256" key="3">
    <source>
        <dbReference type="SAM" id="SignalP"/>
    </source>
</evidence>
<evidence type="ECO:0000313" key="5">
    <source>
        <dbReference type="EMBL" id="CAE2267019.1"/>
    </source>
</evidence>
<keyword evidence="2" id="KW-1133">Transmembrane helix</keyword>
<dbReference type="SMART" id="SM00181">
    <property type="entry name" value="EGF"/>
    <property type="match status" value="4"/>
</dbReference>
<dbReference type="InterPro" id="IPR000742">
    <property type="entry name" value="EGF"/>
</dbReference>
<feature type="signal peptide" evidence="3">
    <location>
        <begin position="1"/>
        <end position="20"/>
    </location>
</feature>
<dbReference type="PANTHER" id="PTHR24044:SF420">
    <property type="entry name" value="DELTA AND NOTCH-LIKE EPIDERMAL GROWTH FACTOR-RELATED RECEPTOR ISOFORM X1"/>
    <property type="match status" value="1"/>
</dbReference>
<dbReference type="InterPro" id="IPR050906">
    <property type="entry name" value="Notch_signaling"/>
</dbReference>
<dbReference type="EMBL" id="HBKQ01042849">
    <property type="protein sequence ID" value="CAE2267019.1"/>
    <property type="molecule type" value="Transcribed_RNA"/>
</dbReference>
<dbReference type="PANTHER" id="PTHR24044">
    <property type="entry name" value="NOTCH LIGAND FAMILY MEMBER"/>
    <property type="match status" value="1"/>
</dbReference>
<evidence type="ECO:0000259" key="4">
    <source>
        <dbReference type="PROSITE" id="PS50026"/>
    </source>
</evidence>
<feature type="disulfide bond" evidence="1">
    <location>
        <begin position="170"/>
        <end position="187"/>
    </location>
</feature>
<keyword evidence="2" id="KW-0472">Membrane</keyword>
<feature type="disulfide bond" evidence="1">
    <location>
        <begin position="189"/>
        <end position="198"/>
    </location>
</feature>
<keyword evidence="3" id="KW-0732">Signal</keyword>
<dbReference type="PROSITE" id="PS50026">
    <property type="entry name" value="EGF_3"/>
    <property type="match status" value="1"/>
</dbReference>
<feature type="domain" description="EGF-like" evidence="4">
    <location>
        <begin position="161"/>
        <end position="199"/>
    </location>
</feature>
<dbReference type="AlphaFoldDB" id="A0A7S4N5P9"/>
<dbReference type="PROSITE" id="PS00022">
    <property type="entry name" value="EGF_1"/>
    <property type="match status" value="2"/>
</dbReference>
<evidence type="ECO:0000256" key="2">
    <source>
        <dbReference type="SAM" id="Phobius"/>
    </source>
</evidence>
<gene>
    <name evidence="5" type="ORF">OAUR00152_LOCUS29501</name>
</gene>
<organism evidence="5">
    <name type="scientific">Odontella aurita</name>
    <dbReference type="NCBI Taxonomy" id="265563"/>
    <lineage>
        <taxon>Eukaryota</taxon>
        <taxon>Sar</taxon>
        <taxon>Stramenopiles</taxon>
        <taxon>Ochrophyta</taxon>
        <taxon>Bacillariophyta</taxon>
        <taxon>Mediophyceae</taxon>
        <taxon>Biddulphiophycidae</taxon>
        <taxon>Eupodiscales</taxon>
        <taxon>Odontellaceae</taxon>
        <taxon>Odontella</taxon>
    </lineage>
</organism>
<sequence>MNLQGLVLFAAAALIRAALAAEDTGTPADCSLAAKCKHESVCTAGPADFGSIAKYPYDSPIPFLDEISREGEHCECPEGRTGVTCRHAYEVCDETTGFACFHGSKCVNIGSPQNSSAVDEEYSWGCDCMGAATYYAGRHCEHHRTNVCKGRHRGADEREDILSEEEPWFCTNGGLCLEDEGNELRKCHCSDAWIGPRCEFQKGSKDGIEYEEALRDSCSLDCKNGGECAFGSPEQLNGEGSDGNDDASVFLKISQNRGMHCQCLEGYKGDFCEISSTLSKPQLVTCTTRSSSNFIVTTASIAGVCALVPLCLMALIFFKRRRRGSGAMHVEKSSQKDDCIQTLDSQTDSSEDRFPEEDMELIII</sequence>
<name>A0A7S4N5P9_9STRA</name>
<dbReference type="PROSITE" id="PS01186">
    <property type="entry name" value="EGF_2"/>
    <property type="match status" value="1"/>
</dbReference>
<dbReference type="GO" id="GO:0005112">
    <property type="term" value="F:Notch binding"/>
    <property type="evidence" value="ECO:0007669"/>
    <property type="project" value="TreeGrafter"/>
</dbReference>
<keyword evidence="2" id="KW-0812">Transmembrane</keyword>
<dbReference type="SUPFAM" id="SSF57196">
    <property type="entry name" value="EGF/Laminin"/>
    <property type="match status" value="1"/>
</dbReference>
<feature type="transmembrane region" description="Helical" evidence="2">
    <location>
        <begin position="294"/>
        <end position="318"/>
    </location>
</feature>
<accession>A0A7S4N5P9</accession>
<feature type="chain" id="PRO_5031321297" description="EGF-like domain-containing protein" evidence="3">
    <location>
        <begin position="21"/>
        <end position="364"/>
    </location>
</feature>
<proteinExistence type="predicted"/>
<evidence type="ECO:0000256" key="1">
    <source>
        <dbReference type="PROSITE-ProRule" id="PRU00076"/>
    </source>
</evidence>
<dbReference type="Gene3D" id="2.10.25.10">
    <property type="entry name" value="Laminin"/>
    <property type="match status" value="2"/>
</dbReference>
<reference evidence="5" key="1">
    <citation type="submission" date="2021-01" db="EMBL/GenBank/DDBJ databases">
        <authorList>
            <person name="Corre E."/>
            <person name="Pelletier E."/>
            <person name="Niang G."/>
            <person name="Scheremetjew M."/>
            <person name="Finn R."/>
            <person name="Kale V."/>
            <person name="Holt S."/>
            <person name="Cochrane G."/>
            <person name="Meng A."/>
            <person name="Brown T."/>
            <person name="Cohen L."/>
        </authorList>
    </citation>
    <scope>NUCLEOTIDE SEQUENCE</scope>
    <source>
        <strain evidence="5">Isolate 1302-5</strain>
    </source>
</reference>